<comment type="caution">
    <text evidence="3">The sequence shown here is derived from an EMBL/GenBank/DDBJ whole genome shotgun (WGS) entry which is preliminary data.</text>
</comment>
<dbReference type="AlphaFoldDB" id="A0A1V4AT23"/>
<name>A0A1V4AT23_9BACT</name>
<reference evidence="3 4" key="1">
    <citation type="journal article" date="2017" name="Water Res.">
        <title>Discovery and metagenomic analysis of an anammox bacterial enrichment related to Candidatus "Brocadia caroliniensis" in a full-scale glycerol-fed nitritation-denitritation separate centrate treatment process.</title>
        <authorList>
            <person name="Park H."/>
            <person name="Brotto A.C."/>
            <person name="van Loosdrecht M.C."/>
            <person name="Chandran K."/>
        </authorList>
    </citation>
    <scope>NUCLEOTIDE SEQUENCE [LARGE SCALE GENOMIC DNA]</scope>
    <source>
        <strain evidence="3">26THWARD</strain>
    </source>
</reference>
<accession>A0A1V4AT23</accession>
<keyword evidence="1" id="KW-0472">Membrane</keyword>
<keyword evidence="1" id="KW-1133">Transmembrane helix</keyword>
<evidence type="ECO:0000313" key="4">
    <source>
        <dbReference type="Proteomes" id="UP000189681"/>
    </source>
</evidence>
<dbReference type="Proteomes" id="UP000189681">
    <property type="component" value="Unassembled WGS sequence"/>
</dbReference>
<evidence type="ECO:0000256" key="2">
    <source>
        <dbReference type="SAM" id="SignalP"/>
    </source>
</evidence>
<evidence type="ECO:0008006" key="5">
    <source>
        <dbReference type="Google" id="ProtNLM"/>
    </source>
</evidence>
<keyword evidence="1" id="KW-0812">Transmembrane</keyword>
<evidence type="ECO:0000313" key="3">
    <source>
        <dbReference type="EMBL" id="OOP56226.1"/>
    </source>
</evidence>
<feature type="transmembrane region" description="Helical" evidence="1">
    <location>
        <begin position="626"/>
        <end position="650"/>
    </location>
</feature>
<gene>
    <name evidence="3" type="ORF">AYP45_10310</name>
</gene>
<proteinExistence type="predicted"/>
<feature type="signal peptide" evidence="2">
    <location>
        <begin position="1"/>
        <end position="20"/>
    </location>
</feature>
<dbReference type="STRING" id="1004156.AYP45_10310"/>
<evidence type="ECO:0000256" key="1">
    <source>
        <dbReference type="SAM" id="Phobius"/>
    </source>
</evidence>
<dbReference type="EMBL" id="AYTS01000090">
    <property type="protein sequence ID" value="OOP56226.1"/>
    <property type="molecule type" value="Genomic_DNA"/>
</dbReference>
<feature type="transmembrane region" description="Helical" evidence="1">
    <location>
        <begin position="598"/>
        <end position="619"/>
    </location>
</feature>
<organism evidence="3 4">
    <name type="scientific">Candidatus Brocadia carolinensis</name>
    <dbReference type="NCBI Taxonomy" id="1004156"/>
    <lineage>
        <taxon>Bacteria</taxon>
        <taxon>Pseudomonadati</taxon>
        <taxon>Planctomycetota</taxon>
        <taxon>Candidatus Brocadiia</taxon>
        <taxon>Candidatus Brocadiales</taxon>
        <taxon>Candidatus Brocadiaceae</taxon>
        <taxon>Candidatus Brocadia</taxon>
    </lineage>
</organism>
<feature type="chain" id="PRO_5012776281" description="DUF4116 domain-containing protein" evidence="2">
    <location>
        <begin position="21"/>
        <end position="682"/>
    </location>
</feature>
<keyword evidence="2" id="KW-0732">Signal</keyword>
<protein>
    <recommendedName>
        <fullName evidence="5">DUF4116 domain-containing protein</fullName>
    </recommendedName>
</protein>
<sequence>MNKKIFAFFPLLLIISLPMASSQNVGYQSKEDIPNAILNAQRSYDEPIHATHKDVFEQFGYNAERLCQQYGPFVLDFLREYKIAGLVLLEKYGKEIASLYPLLDCHDIFLLYNNPENTIPIDTIFSPKALAEFYKTFGNEGMKYIANDPENFFLISENKDRGMDLINLANEKGDIIFPLARKHGIGFAKLYDKEILNIVIKFQDDGLLAIKEYGEKAKILFSLFLDDDTFYQIIKTYGHKQTIPIIYLFYDNKDFSSHFYSYLKTTSAYEWISSWWYGTETSAANIRSDASGQRENARKAINLIYDLGNDFMDRFEILDINNVREEAITTISNKLRNFFVSDVEKVSRKWIRQEEIALQDKLFAGLDILGLIPIGSGVSKGAKFAVQGARLARTTKGFKGLAHLTEALVTTYGDDVIQFVAKHGDDGIKAIKATDGKIIYLAQQYGDDVVRYVSKYGGDAGKTIEKYGDKVLSLARLHGDEVVRYLMLYGDDGLRVIQKYGRDVMLLSSVYGDDVMKLSAFYGDDVISYVSKYGSSGVQSITKYGDEVISLAKKHGDDVIMYVGMYGDDGLKLARKGKAGLFVMRFLPPKIFARCAKFIKYGVAASLLIAFATHPIAFLSGIVKLLAWLSGTSPVVIAIIMGLLTLFFLARLSRKATGIFHPIILCFKALKKWFRTCSKTDA</sequence>